<reference evidence="4" key="1">
    <citation type="journal article" date="2019" name="IScience">
        <title>Narwhal Genome Reveals Long-Term Low Genetic Diversity despite Current Large Abundance Size.</title>
        <authorList>
            <person name="Westbury M.V."/>
            <person name="Petersen B."/>
            <person name="Garde E."/>
            <person name="Heide-Jorgensen M.P."/>
            <person name="Lorenzen E.D."/>
        </authorList>
    </citation>
    <scope>NUCLEOTIDE SEQUENCE [LARGE SCALE GENOMIC DNA]</scope>
</reference>
<feature type="compositionally biased region" description="Basic residues" evidence="1">
    <location>
        <begin position="176"/>
        <end position="185"/>
    </location>
</feature>
<evidence type="ECO:0000256" key="1">
    <source>
        <dbReference type="SAM" id="MobiDB-lite"/>
    </source>
</evidence>
<gene>
    <name evidence="3" type="ORF">EI555_018638</name>
</gene>
<dbReference type="Proteomes" id="UP000308365">
    <property type="component" value="Unassembled WGS sequence"/>
</dbReference>
<dbReference type="Pfam" id="PF20847">
    <property type="entry name" value="PNM8A"/>
    <property type="match status" value="2"/>
</dbReference>
<accession>A0A4U1FUH5</accession>
<sequence length="416" mass="44502">LATTGCHGDRGYYARASAQARPGMPASAQRSCLDPGETPPDAPCLSGSGRCRLGRLAQSIRAGVARAGTWRAGCIPAASPWPVWAIRSREEARAPEVVEAQAVASLALAAARKVKKEPGWAAEVGSALKMENPDGWNDVEDEGDPLEPLVQKAGAKTCPRRKKQKKTPEQEPVPWKKSRGNHSHSRIYQEQQKALCEAGGVSFEEGPSKINPPHDAQAEAASPGVASESDHDGGPEGPPKKNTMVWASAKSPAPTRKKKKVSLGPVSYVLVDSEDTRKKPEIPKKGQGSRRDALDQKALRSPQHAKPPASTSQGPKAKPQGSPHASSGENDSRSHLGCVNKWLKGEEQHGQVGTEEPKGTEGPMVVEEDPSAVEGGPTQFVEIQLSEEKLLAHSKLIFPKFSFFQRRIEAVSGLKV</sequence>
<evidence type="ECO:0000313" key="4">
    <source>
        <dbReference type="Proteomes" id="UP000308365"/>
    </source>
</evidence>
<feature type="region of interest" description="Disordered" evidence="1">
    <location>
        <begin position="17"/>
        <end position="41"/>
    </location>
</feature>
<dbReference type="AlphaFoldDB" id="A0A4U1FUH5"/>
<feature type="domain" description="Paraneoplastic antigen-like protein 8A C-terminal" evidence="2">
    <location>
        <begin position="211"/>
        <end position="258"/>
    </location>
</feature>
<feature type="region of interest" description="Disordered" evidence="1">
    <location>
        <begin position="132"/>
        <end position="374"/>
    </location>
</feature>
<dbReference type="EMBL" id="RWIC01000002">
    <property type="protein sequence ID" value="TKC53883.1"/>
    <property type="molecule type" value="Genomic_DNA"/>
</dbReference>
<name>A0A4U1FUH5_MONMO</name>
<organism evidence="3 4">
    <name type="scientific">Monodon monoceros</name>
    <name type="common">Narwhal</name>
    <name type="synonym">Ceratodon monodon</name>
    <dbReference type="NCBI Taxonomy" id="40151"/>
    <lineage>
        <taxon>Eukaryota</taxon>
        <taxon>Metazoa</taxon>
        <taxon>Chordata</taxon>
        <taxon>Craniata</taxon>
        <taxon>Vertebrata</taxon>
        <taxon>Euteleostomi</taxon>
        <taxon>Mammalia</taxon>
        <taxon>Eutheria</taxon>
        <taxon>Laurasiatheria</taxon>
        <taxon>Artiodactyla</taxon>
        <taxon>Whippomorpha</taxon>
        <taxon>Cetacea</taxon>
        <taxon>Odontoceti</taxon>
        <taxon>Monodontidae</taxon>
        <taxon>Monodon</taxon>
    </lineage>
</organism>
<feature type="compositionally biased region" description="Basic and acidic residues" evidence="1">
    <location>
        <begin position="343"/>
        <end position="359"/>
    </location>
</feature>
<dbReference type="InterPro" id="IPR049131">
    <property type="entry name" value="PNM8A_C"/>
</dbReference>
<evidence type="ECO:0000259" key="2">
    <source>
        <dbReference type="Pfam" id="PF20847"/>
    </source>
</evidence>
<proteinExistence type="predicted"/>
<comment type="caution">
    <text evidence="3">The sequence shown here is derived from an EMBL/GenBank/DDBJ whole genome shotgun (WGS) entry which is preliminary data.</text>
</comment>
<feature type="domain" description="Paraneoplastic antigen-like protein 8A C-terminal" evidence="2">
    <location>
        <begin position="85"/>
        <end position="193"/>
    </location>
</feature>
<evidence type="ECO:0000313" key="3">
    <source>
        <dbReference type="EMBL" id="TKC53883.1"/>
    </source>
</evidence>
<protein>
    <recommendedName>
        <fullName evidence="2">Paraneoplastic antigen-like protein 8A C-terminal domain-containing protein</fullName>
    </recommendedName>
</protein>
<feature type="compositionally biased region" description="Basic and acidic residues" evidence="1">
    <location>
        <begin position="274"/>
        <end position="298"/>
    </location>
</feature>
<feature type="non-terminal residue" evidence="3">
    <location>
        <position position="1"/>
    </location>
</feature>